<accession>A0A328B907</accession>
<evidence type="ECO:0000313" key="2">
    <source>
        <dbReference type="EMBL" id="RAK63930.1"/>
    </source>
</evidence>
<dbReference type="EMBL" id="QHKM01000008">
    <property type="protein sequence ID" value="RAK63930.1"/>
    <property type="molecule type" value="Genomic_DNA"/>
</dbReference>
<feature type="compositionally biased region" description="Acidic residues" evidence="1">
    <location>
        <begin position="165"/>
        <end position="177"/>
    </location>
</feature>
<dbReference type="InterPro" id="IPR035948">
    <property type="entry name" value="YwqG-like_sf"/>
</dbReference>
<dbReference type="PANTHER" id="PTHR36436:SF6">
    <property type="entry name" value="SLL5081 PROTEIN"/>
    <property type="match status" value="1"/>
</dbReference>
<dbReference type="OrthoDB" id="1414356at2"/>
<dbReference type="AlphaFoldDB" id="A0A328B907"/>
<feature type="region of interest" description="Disordered" evidence="1">
    <location>
        <begin position="160"/>
        <end position="180"/>
    </location>
</feature>
<dbReference type="RefSeq" id="WP_111480048.1">
    <property type="nucleotide sequence ID" value="NZ_QHKM01000008.1"/>
</dbReference>
<dbReference type="InterPro" id="IPR015315">
    <property type="entry name" value="DUF1963"/>
</dbReference>
<evidence type="ECO:0008006" key="4">
    <source>
        <dbReference type="Google" id="ProtNLM"/>
    </source>
</evidence>
<dbReference type="SUPFAM" id="SSF103032">
    <property type="entry name" value="Hypothetical protein YwqG"/>
    <property type="match status" value="1"/>
</dbReference>
<comment type="caution">
    <text evidence="2">The sequence shown here is derived from an EMBL/GenBank/DDBJ whole genome shotgun (WGS) entry which is preliminary data.</text>
</comment>
<dbReference type="Proteomes" id="UP000248553">
    <property type="component" value="Unassembled WGS sequence"/>
</dbReference>
<reference evidence="3" key="1">
    <citation type="submission" date="2018-05" db="EMBL/GenBank/DDBJ databases">
        <authorList>
            <person name="Nie L."/>
        </authorList>
    </citation>
    <scope>NUCLEOTIDE SEQUENCE [LARGE SCALE GENOMIC DNA]</scope>
    <source>
        <strain evidence="3">NL</strain>
    </source>
</reference>
<gene>
    <name evidence="2" type="ORF">DLM85_20505</name>
</gene>
<name>A0A328B907_9BACT</name>
<proteinExistence type="predicted"/>
<dbReference type="PANTHER" id="PTHR36436">
    <property type="entry name" value="SLL5081 PROTEIN"/>
    <property type="match status" value="1"/>
</dbReference>
<keyword evidence="3" id="KW-1185">Reference proteome</keyword>
<dbReference type="Gene3D" id="2.30.320.10">
    <property type="entry name" value="YwqG-like"/>
    <property type="match status" value="1"/>
</dbReference>
<sequence length="256" mass="28378">MWAWLTRWLRPAAPLRPPAQPATFVDPAVYGKWREANRRPLWLPVTQEGQLPGSASRFGGAPDLAADEVWPRCPHCRATMPLFLQLDVASLPAGAPMQVESGAGLVQLFGCTNCGALSEDGSAVARLLPPAARQPALMGHDTPLLTPRSIVGWQRYEQRPTGSEWDGDDLPDDEPEEAQAPWEDHHGYGRDMLGGWPSWVQYAEYPPCPVCQRPQRLLFQIASEEGLDFMFGDVGTAYLLYCSHHADQLAFSWQCT</sequence>
<dbReference type="Pfam" id="PF09234">
    <property type="entry name" value="DUF1963"/>
    <property type="match status" value="1"/>
</dbReference>
<organism evidence="2 3">
    <name type="scientific">Hymenobacter edaphi</name>
    <dbReference type="NCBI Taxonomy" id="2211146"/>
    <lineage>
        <taxon>Bacteria</taxon>
        <taxon>Pseudomonadati</taxon>
        <taxon>Bacteroidota</taxon>
        <taxon>Cytophagia</taxon>
        <taxon>Cytophagales</taxon>
        <taxon>Hymenobacteraceae</taxon>
        <taxon>Hymenobacter</taxon>
    </lineage>
</organism>
<evidence type="ECO:0000256" key="1">
    <source>
        <dbReference type="SAM" id="MobiDB-lite"/>
    </source>
</evidence>
<evidence type="ECO:0000313" key="3">
    <source>
        <dbReference type="Proteomes" id="UP000248553"/>
    </source>
</evidence>
<protein>
    <recommendedName>
        <fullName evidence="4">DUF1963 domain-containing protein</fullName>
    </recommendedName>
</protein>